<protein>
    <submittedName>
        <fullName evidence="1">Acyltransferase</fullName>
        <ecNumber evidence="1">2.3.1.-</ecNumber>
    </submittedName>
</protein>
<dbReference type="CDD" id="cd04647">
    <property type="entry name" value="LbH_MAT_like"/>
    <property type="match status" value="1"/>
</dbReference>
<dbReference type="Pfam" id="PF00132">
    <property type="entry name" value="Hexapep"/>
    <property type="match status" value="1"/>
</dbReference>
<dbReference type="InterPro" id="IPR011004">
    <property type="entry name" value="Trimer_LpxA-like_sf"/>
</dbReference>
<gene>
    <name evidence="1" type="ORF">AAK873_00535</name>
</gene>
<accession>A0ABV4CRU3</accession>
<keyword evidence="1" id="KW-0012">Acyltransferase</keyword>
<dbReference type="InterPro" id="IPR001451">
    <property type="entry name" value="Hexapep"/>
</dbReference>
<keyword evidence="1" id="KW-0808">Transferase</keyword>
<organism evidence="1 2">
    <name type="scientific">Heminiphilus faecis</name>
    <dbReference type="NCBI Taxonomy" id="2601703"/>
    <lineage>
        <taxon>Bacteria</taxon>
        <taxon>Pseudomonadati</taxon>
        <taxon>Bacteroidota</taxon>
        <taxon>Bacteroidia</taxon>
        <taxon>Bacteroidales</taxon>
        <taxon>Muribaculaceae</taxon>
        <taxon>Heminiphilus</taxon>
    </lineage>
</organism>
<sequence>MSLSSKMSDILYLLFSKIINLYYRLENNSKSKLCIIGSKSKLYQEAKVINLQNNPSKIVIGNNSHIRGTLLIYPYGDGISIGDNSFVGEGSIIRAANKIEIGNDVLIAHNVTIIDTDSHELDAGERAESFKKMLKEGHPKQPGNVESKPIFIKDNVWISYNVGILKGVTIGEGAIVGAGSMVTKDVPAWTVVAGNPAHILKSNSGGGIILITNRLGVYRDAWYNKKFA</sequence>
<dbReference type="PANTHER" id="PTHR23416">
    <property type="entry name" value="SIALIC ACID SYNTHASE-RELATED"/>
    <property type="match status" value="1"/>
</dbReference>
<dbReference type="InterPro" id="IPR051159">
    <property type="entry name" value="Hexapeptide_acetyltransf"/>
</dbReference>
<dbReference type="GO" id="GO:0016746">
    <property type="term" value="F:acyltransferase activity"/>
    <property type="evidence" value="ECO:0007669"/>
    <property type="project" value="UniProtKB-KW"/>
</dbReference>
<keyword evidence="2" id="KW-1185">Reference proteome</keyword>
<proteinExistence type="predicted"/>
<evidence type="ECO:0000313" key="1">
    <source>
        <dbReference type="EMBL" id="MEY8244098.1"/>
    </source>
</evidence>
<dbReference type="EMBL" id="JBCLPP010000001">
    <property type="protein sequence ID" value="MEY8244098.1"/>
    <property type="molecule type" value="Genomic_DNA"/>
</dbReference>
<dbReference type="RefSeq" id="WP_369863046.1">
    <property type="nucleotide sequence ID" value="NZ_JBCLPP010000001.1"/>
</dbReference>
<dbReference type="Gene3D" id="2.160.10.10">
    <property type="entry name" value="Hexapeptide repeat proteins"/>
    <property type="match status" value="1"/>
</dbReference>
<dbReference type="SUPFAM" id="SSF51161">
    <property type="entry name" value="Trimeric LpxA-like enzymes"/>
    <property type="match status" value="1"/>
</dbReference>
<reference evidence="1 2" key="1">
    <citation type="submission" date="2024-03" db="EMBL/GenBank/DDBJ databases">
        <title>Mouse gut bacterial collection (mGBC) of GemPharmatech.</title>
        <authorList>
            <person name="He Y."/>
            <person name="Dong L."/>
            <person name="Wu D."/>
            <person name="Gao X."/>
            <person name="Lin Z."/>
        </authorList>
    </citation>
    <scope>NUCLEOTIDE SEQUENCE [LARGE SCALE GENOMIC DNA]</scope>
    <source>
        <strain evidence="1 2">54-13</strain>
    </source>
</reference>
<name>A0ABV4CRU3_9BACT</name>
<dbReference type="EC" id="2.3.1.-" evidence="1"/>
<dbReference type="Proteomes" id="UP001565200">
    <property type="component" value="Unassembled WGS sequence"/>
</dbReference>
<evidence type="ECO:0000313" key="2">
    <source>
        <dbReference type="Proteomes" id="UP001565200"/>
    </source>
</evidence>
<comment type="caution">
    <text evidence="1">The sequence shown here is derived from an EMBL/GenBank/DDBJ whole genome shotgun (WGS) entry which is preliminary data.</text>
</comment>
<dbReference type="PANTHER" id="PTHR23416:SF78">
    <property type="entry name" value="LIPOPOLYSACCHARIDE BIOSYNTHESIS O-ACETYL TRANSFERASE WBBJ-RELATED"/>
    <property type="match status" value="1"/>
</dbReference>